<organism evidence="2 3">
    <name type="scientific">Paenibacillus shirakamiensis</name>
    <dbReference type="NCBI Taxonomy" id="1265935"/>
    <lineage>
        <taxon>Bacteria</taxon>
        <taxon>Bacillati</taxon>
        <taxon>Bacillota</taxon>
        <taxon>Bacilli</taxon>
        <taxon>Bacillales</taxon>
        <taxon>Paenibacillaceae</taxon>
        <taxon>Paenibacillus</taxon>
    </lineage>
</organism>
<dbReference type="Pfam" id="PF07833">
    <property type="entry name" value="Cu_amine_oxidN1"/>
    <property type="match status" value="1"/>
</dbReference>
<protein>
    <recommendedName>
        <fullName evidence="1">Copper amine oxidase-like N-terminal domain-containing protein</fullName>
    </recommendedName>
</protein>
<sequence length="376" mass="42344">MHTFYRYKIAKKAILTTVFFMMVLLVVGNQLSSAAVASDTEVLLNGKPLGIHPTVSKGNTFIAVRELSQSLNCKVLWDATSRSITTLSPTGKAVFKLNSRHMRLNEVTSSLVASPYIKGGQVYIPLRSIAIALGYELNWQKNRIDLQGDDSLIQSSYGDTTAWISYQQRKLYISKSNSKPLQIDDQLPKFKGNKGTALLQIRPISGSIFVSIHDNYGEPSIHDDYHQYLIQGSKVVRKITTAYVSTKSTQTLMNTDKDAVMIDGTRVLLVQPSGNIRLEYNMVALMKIEEPFTVEAVYDDLIVMKLSRSAILVGYHVNNHTATEFYKKLLSPEEQKKLEESDPMDIQNSGDRLKWVKRVANIIYLERLGHTYELSL</sequence>
<evidence type="ECO:0000313" key="3">
    <source>
        <dbReference type="Proteomes" id="UP001519288"/>
    </source>
</evidence>
<accession>A0ABS4JFY7</accession>
<proteinExistence type="predicted"/>
<feature type="domain" description="Copper amine oxidase-like N-terminal" evidence="1">
    <location>
        <begin position="44"/>
        <end position="142"/>
    </location>
</feature>
<evidence type="ECO:0000259" key="1">
    <source>
        <dbReference type="Pfam" id="PF07833"/>
    </source>
</evidence>
<dbReference type="SUPFAM" id="SSF55383">
    <property type="entry name" value="Copper amine oxidase, domain N"/>
    <property type="match status" value="1"/>
</dbReference>
<evidence type="ECO:0000313" key="2">
    <source>
        <dbReference type="EMBL" id="MBP2000618.1"/>
    </source>
</evidence>
<gene>
    <name evidence="2" type="ORF">J2Z69_001649</name>
</gene>
<dbReference type="RefSeq" id="WP_209860949.1">
    <property type="nucleotide sequence ID" value="NZ_JAGGLD010000002.1"/>
</dbReference>
<reference evidence="2 3" key="1">
    <citation type="submission" date="2021-03" db="EMBL/GenBank/DDBJ databases">
        <title>Genomic Encyclopedia of Type Strains, Phase IV (KMG-IV): sequencing the most valuable type-strain genomes for metagenomic binning, comparative biology and taxonomic classification.</title>
        <authorList>
            <person name="Goeker M."/>
        </authorList>
    </citation>
    <scope>NUCLEOTIDE SEQUENCE [LARGE SCALE GENOMIC DNA]</scope>
    <source>
        <strain evidence="2 3">DSM 26806</strain>
    </source>
</reference>
<keyword evidence="3" id="KW-1185">Reference proteome</keyword>
<dbReference type="Proteomes" id="UP001519288">
    <property type="component" value="Unassembled WGS sequence"/>
</dbReference>
<dbReference type="InterPro" id="IPR036582">
    <property type="entry name" value="Mao_N_sf"/>
</dbReference>
<name>A0ABS4JFY7_9BACL</name>
<dbReference type="EMBL" id="JAGGLD010000002">
    <property type="protein sequence ID" value="MBP2000618.1"/>
    <property type="molecule type" value="Genomic_DNA"/>
</dbReference>
<dbReference type="InterPro" id="IPR012854">
    <property type="entry name" value="Cu_amine_oxidase-like_N"/>
</dbReference>
<comment type="caution">
    <text evidence="2">The sequence shown here is derived from an EMBL/GenBank/DDBJ whole genome shotgun (WGS) entry which is preliminary data.</text>
</comment>
<dbReference type="Gene3D" id="3.30.457.10">
    <property type="entry name" value="Copper amine oxidase-like, N-terminal domain"/>
    <property type="match status" value="1"/>
</dbReference>